<dbReference type="EMBL" id="UOEU01000779">
    <property type="protein sequence ID" value="VAW40122.1"/>
    <property type="molecule type" value="Genomic_DNA"/>
</dbReference>
<organism evidence="1">
    <name type="scientific">hydrothermal vent metagenome</name>
    <dbReference type="NCBI Taxonomy" id="652676"/>
    <lineage>
        <taxon>unclassified sequences</taxon>
        <taxon>metagenomes</taxon>
        <taxon>ecological metagenomes</taxon>
    </lineage>
</organism>
<dbReference type="AlphaFoldDB" id="A0A3B0VM15"/>
<evidence type="ECO:0000313" key="1">
    <source>
        <dbReference type="EMBL" id="VAW40122.1"/>
    </source>
</evidence>
<name>A0A3B0VM15_9ZZZZ</name>
<protein>
    <recommendedName>
        <fullName evidence="2">Three-Cys-motif partner protein TcmP</fullName>
    </recommendedName>
</protein>
<accession>A0A3B0VM15</accession>
<evidence type="ECO:0008006" key="2">
    <source>
        <dbReference type="Google" id="ProtNLM"/>
    </source>
</evidence>
<gene>
    <name evidence="1" type="ORF">MNBD_CHLOROFLEXI01-4366</name>
</gene>
<reference evidence="1" key="1">
    <citation type="submission" date="2018-06" db="EMBL/GenBank/DDBJ databases">
        <authorList>
            <person name="Zhirakovskaya E."/>
        </authorList>
    </citation>
    <scope>NUCLEOTIDE SEQUENCE</scope>
</reference>
<proteinExistence type="predicted"/>
<sequence length="273" mass="31661">MPKEDGVGYGEFTARKIDHLKKIIAMHLAVTSAVILKYHKPYRYRKLYKYVDLTSGKGFSPDGKIPGSPLVFLRNAESKLQIPYRADFIEEVEKNIIELQSNVADEIAKNNWNNPDIHFHLGKYQALAKSLFGQRDLKEFGLIFVDPSGNAPDFDALKQICTLRPKMEILIYVSTTSIKRIYQHTNKLLSDYMQDIGKKYWLVRKPINWDQYKWTFLMGSNSDIFKDYKKIDFLRLDSSEAQAFFPKLNLSEKQRQAAVQSNFFDILLESGEN</sequence>